<accession>A0A841K7C2</accession>
<dbReference type="GO" id="GO:0005737">
    <property type="term" value="C:cytoplasm"/>
    <property type="evidence" value="ECO:0007669"/>
    <property type="project" value="TreeGrafter"/>
</dbReference>
<dbReference type="Proteomes" id="UP000588017">
    <property type="component" value="Unassembled WGS sequence"/>
</dbReference>
<reference evidence="2 3" key="1">
    <citation type="submission" date="2020-08" db="EMBL/GenBank/DDBJ databases">
        <title>Genomic Encyclopedia of Type Strains, Phase IV (KMG-IV): sequencing the most valuable type-strain genomes for metagenomic binning, comparative biology and taxonomic classification.</title>
        <authorList>
            <person name="Goeker M."/>
        </authorList>
    </citation>
    <scope>NUCLEOTIDE SEQUENCE [LARGE SCALE GENOMIC DNA]</scope>
    <source>
        <strain evidence="2 3">DSM 101465</strain>
    </source>
</reference>
<comment type="similarity">
    <text evidence="1">Belongs to the ornithine cyclodeaminase/mu-crystallin family.</text>
</comment>
<dbReference type="InterPro" id="IPR023401">
    <property type="entry name" value="ODC_N"/>
</dbReference>
<gene>
    <name evidence="2" type="ORF">HNQ73_002365</name>
</gene>
<dbReference type="SUPFAM" id="SSF51735">
    <property type="entry name" value="NAD(P)-binding Rossmann-fold domains"/>
    <property type="match status" value="1"/>
</dbReference>
<protein>
    <submittedName>
        <fullName evidence="2">Ornithine cyclodeaminase/alanine dehydrogenase-like protein (Mu-crystallin family)</fullName>
    </submittedName>
</protein>
<evidence type="ECO:0000313" key="2">
    <source>
        <dbReference type="EMBL" id="MBB6168728.1"/>
    </source>
</evidence>
<dbReference type="Gene3D" id="3.30.1780.10">
    <property type="entry name" value="ornithine cyclodeaminase, domain 1"/>
    <property type="match status" value="1"/>
</dbReference>
<keyword evidence="3" id="KW-1185">Reference proteome</keyword>
<dbReference type="PIRSF" id="PIRSF001439">
    <property type="entry name" value="CryM"/>
    <property type="match status" value="1"/>
</dbReference>
<dbReference type="Pfam" id="PF02423">
    <property type="entry name" value="OCD_Mu_crystall"/>
    <property type="match status" value="1"/>
</dbReference>
<proteinExistence type="inferred from homology"/>
<evidence type="ECO:0000256" key="1">
    <source>
        <dbReference type="ARBA" id="ARBA00008903"/>
    </source>
</evidence>
<sequence>MERTVLYLDEVTVTALTGDVAAVREAVAAAFAAHRAEPALSRPKLSLDVRPGHAFQSMCAASPALGFAVNKWYGLTEHGIDACLSLNDFATGRLLAVMDGNAFTGVRTAAMSAAAAMHLVSPGSRTIGFVGCGLQAGNHLAAFRAALPSLVAVQAFSRTRTSAERLVAKARAMGLDAVATEDCEGLLAACDIVVTSVPMRPGFRPFLDARRLKPGAFVAAVDVGRSWIGESLAAFDTLAIDDRSQAGDYAPILSARPEPGYDADLAMLCAGEGGRPRSGGRSMFLFRGFALADLAVAALVYRRALEAGAGLRLGR</sequence>
<dbReference type="InterPro" id="IPR003462">
    <property type="entry name" value="ODC_Mu_crystall"/>
</dbReference>
<dbReference type="AlphaFoldDB" id="A0A841K7C2"/>
<dbReference type="EMBL" id="JACHEH010000005">
    <property type="protein sequence ID" value="MBB6168728.1"/>
    <property type="molecule type" value="Genomic_DNA"/>
</dbReference>
<dbReference type="PANTHER" id="PTHR13812:SF19">
    <property type="entry name" value="KETIMINE REDUCTASE MU-CRYSTALLIN"/>
    <property type="match status" value="1"/>
</dbReference>
<name>A0A841K7C2_9HYPH</name>
<organism evidence="2 3">
    <name type="scientific">Chelatococcus composti</name>
    <dbReference type="NCBI Taxonomy" id="1743235"/>
    <lineage>
        <taxon>Bacteria</taxon>
        <taxon>Pseudomonadati</taxon>
        <taxon>Pseudomonadota</taxon>
        <taxon>Alphaproteobacteria</taxon>
        <taxon>Hyphomicrobiales</taxon>
        <taxon>Chelatococcaceae</taxon>
        <taxon>Chelatococcus</taxon>
    </lineage>
</organism>
<dbReference type="PANTHER" id="PTHR13812">
    <property type="entry name" value="KETIMINE REDUCTASE MU-CRYSTALLIN"/>
    <property type="match status" value="1"/>
</dbReference>
<dbReference type="Gene3D" id="3.40.50.720">
    <property type="entry name" value="NAD(P)-binding Rossmann-like Domain"/>
    <property type="match status" value="1"/>
</dbReference>
<dbReference type="InterPro" id="IPR036291">
    <property type="entry name" value="NAD(P)-bd_dom_sf"/>
</dbReference>
<evidence type="ECO:0000313" key="3">
    <source>
        <dbReference type="Proteomes" id="UP000588017"/>
    </source>
</evidence>
<comment type="caution">
    <text evidence="2">The sequence shown here is derived from an EMBL/GenBank/DDBJ whole genome shotgun (WGS) entry which is preliminary data.</text>
</comment>
<dbReference type="RefSeq" id="WP_183335058.1">
    <property type="nucleotide sequence ID" value="NZ_BMHX01000005.1"/>
</dbReference>